<accession>A0ABQ0DAC9</accession>
<comment type="caution">
    <text evidence="1">The sequence shown here is derived from an EMBL/GenBank/DDBJ whole genome shotgun (WGS) entry which is preliminary data.</text>
</comment>
<gene>
    <name evidence="1" type="ORF">ENUP19_0042G0054</name>
</gene>
<organism evidence="1 2">
    <name type="scientific">Entamoeba nuttalli</name>
    <dbReference type="NCBI Taxonomy" id="412467"/>
    <lineage>
        <taxon>Eukaryota</taxon>
        <taxon>Amoebozoa</taxon>
        <taxon>Evosea</taxon>
        <taxon>Archamoebae</taxon>
        <taxon>Mastigamoebida</taxon>
        <taxon>Entamoebidae</taxon>
        <taxon>Entamoeba</taxon>
    </lineage>
</organism>
<evidence type="ECO:0000313" key="1">
    <source>
        <dbReference type="EMBL" id="GAB1219800.1"/>
    </source>
</evidence>
<protein>
    <submittedName>
        <fullName evidence="1">Uncharacterized protein</fullName>
    </submittedName>
</protein>
<sequence>MRIISKCKNDEFEYYLNENESIYQESERKSNYCTSCINRYRIYEFVELSHTLCEHTSFGYCLMCNSPYHLSSNEEEHAFVCLKCNKTCSICTNEYYYVNSA</sequence>
<dbReference type="EMBL" id="BAAFRS010000042">
    <property type="protein sequence ID" value="GAB1219800.1"/>
    <property type="molecule type" value="Genomic_DNA"/>
</dbReference>
<dbReference type="Proteomes" id="UP001628156">
    <property type="component" value="Unassembled WGS sequence"/>
</dbReference>
<reference evidence="1 2" key="1">
    <citation type="journal article" date="2019" name="PLoS Negl. Trop. Dis.">
        <title>Whole genome sequencing of Entamoeba nuttalli reveals mammalian host-related molecular signatures and a novel octapeptide-repeat surface protein.</title>
        <authorList>
            <person name="Tanaka M."/>
            <person name="Makiuchi T."/>
            <person name="Komiyama T."/>
            <person name="Shiina T."/>
            <person name="Osaki K."/>
            <person name="Tachibana H."/>
        </authorList>
    </citation>
    <scope>NUCLEOTIDE SEQUENCE [LARGE SCALE GENOMIC DNA]</scope>
    <source>
        <strain evidence="1 2">P19-061405</strain>
    </source>
</reference>
<keyword evidence="2" id="KW-1185">Reference proteome</keyword>
<evidence type="ECO:0000313" key="2">
    <source>
        <dbReference type="Proteomes" id="UP001628156"/>
    </source>
</evidence>
<name>A0ABQ0DAC9_9EUKA</name>
<proteinExistence type="predicted"/>